<sequence>MTVTFTFFGMHFVFRANDRVPWQEGTLYERLFVHIGGIIRRLVVFVVQVQRVSPLAIHSGIALHLPVIPGSTRDPVFSGLLLPREWHIRIGLLTLCV</sequence>
<dbReference type="Proteomes" id="UP000242219">
    <property type="component" value="Unassembled WGS sequence"/>
</dbReference>
<comment type="caution">
    <text evidence="1">The sequence shown here is derived from an EMBL/GenBank/DDBJ whole genome shotgun (WGS) entry which is preliminary data.</text>
</comment>
<evidence type="ECO:0000313" key="1">
    <source>
        <dbReference type="EMBL" id="OQD45694.1"/>
    </source>
</evidence>
<protein>
    <submittedName>
        <fullName evidence="1">Uncharacterized protein</fullName>
    </submittedName>
</protein>
<evidence type="ECO:0000313" key="2">
    <source>
        <dbReference type="Proteomes" id="UP000242219"/>
    </source>
</evidence>
<proteinExistence type="predicted"/>
<dbReference type="RefSeq" id="WP_070067098.1">
    <property type="nucleotide sequence ID" value="NZ_MJUW02000077.1"/>
</dbReference>
<accession>A0A1V6LZV0</accession>
<name>A0A1V6LZV0_9BACT</name>
<gene>
    <name evidence="1" type="ORF">BIY37_06935</name>
</gene>
<reference evidence="1 2" key="1">
    <citation type="journal article" date="2016" name="Genome Announc.">
        <title>Draft Genome Sequence of the Anaerobic Ammonium-Oxidizing Bacterium 'Candidatus Brocadia sp. 40'.</title>
        <authorList>
            <person name="Ali M."/>
            <person name="Haroon M.F."/>
            <person name="Narita Y."/>
            <person name="Zhang L."/>
            <person name="Rangel Shaw D."/>
            <person name="Okabe S."/>
            <person name="Saikaly P.E."/>
        </authorList>
    </citation>
    <scope>NUCLEOTIDE SEQUENCE [LARGE SCALE GENOMIC DNA]</scope>
    <source>
        <strain evidence="1 2">40</strain>
    </source>
</reference>
<organism evidence="1 2">
    <name type="scientific">Candidatus Brocadia sapporoensis</name>
    <dbReference type="NCBI Taxonomy" id="392547"/>
    <lineage>
        <taxon>Bacteria</taxon>
        <taxon>Pseudomonadati</taxon>
        <taxon>Planctomycetota</taxon>
        <taxon>Candidatus Brocadiia</taxon>
        <taxon>Candidatus Brocadiales</taxon>
        <taxon>Candidatus Brocadiaceae</taxon>
        <taxon>Candidatus Brocadia</taxon>
    </lineage>
</organism>
<dbReference type="EMBL" id="MJUW02000077">
    <property type="protein sequence ID" value="OQD45694.1"/>
    <property type="molecule type" value="Genomic_DNA"/>
</dbReference>
<keyword evidence="2" id="KW-1185">Reference proteome</keyword>
<dbReference type="AlphaFoldDB" id="A0A1V6LZV0"/>